<evidence type="ECO:0000256" key="2">
    <source>
        <dbReference type="SAM" id="MobiDB-lite"/>
    </source>
</evidence>
<protein>
    <submittedName>
        <fullName evidence="3">UPF0149 family protein</fullName>
    </submittedName>
</protein>
<dbReference type="Proteomes" id="UP001057998">
    <property type="component" value="Chromosome 1"/>
</dbReference>
<dbReference type="PANTHER" id="PTHR37528:SF1">
    <property type="entry name" value="UPF0149 PROTEIN YGFB"/>
    <property type="match status" value="1"/>
</dbReference>
<name>A0ABY5GH90_9GAMM</name>
<dbReference type="InterPro" id="IPR036255">
    <property type="entry name" value="YgfB-like_sf"/>
</dbReference>
<accession>A0ABY5GH90</accession>
<evidence type="ECO:0000313" key="3">
    <source>
        <dbReference type="EMBL" id="UTV28165.1"/>
    </source>
</evidence>
<dbReference type="SUPFAM" id="SSF101327">
    <property type="entry name" value="YgfB-like"/>
    <property type="match status" value="1"/>
</dbReference>
<evidence type="ECO:0000313" key="4">
    <source>
        <dbReference type="Proteomes" id="UP001057998"/>
    </source>
</evidence>
<reference evidence="3" key="1">
    <citation type="submission" date="2022-07" db="EMBL/GenBank/DDBJ databases">
        <title>Genome sequencing of Photobacterium atrarenae GJH2-4.</title>
        <authorList>
            <person name="Park S.-J."/>
        </authorList>
    </citation>
    <scope>NUCLEOTIDE SEQUENCE</scope>
    <source>
        <strain evidence="3">GJH2-4</strain>
    </source>
</reference>
<dbReference type="NCBIfam" id="NF002477">
    <property type="entry name" value="PRK01736.1"/>
    <property type="match status" value="1"/>
</dbReference>
<dbReference type="RefSeq" id="WP_255389439.1">
    <property type="nucleotide sequence ID" value="NZ_CP101508.1"/>
</dbReference>
<dbReference type="EMBL" id="CP101508">
    <property type="protein sequence ID" value="UTV28165.1"/>
    <property type="molecule type" value="Genomic_DNA"/>
</dbReference>
<evidence type="ECO:0000256" key="1">
    <source>
        <dbReference type="ARBA" id="ARBA00038308"/>
    </source>
</evidence>
<proteinExistence type="inferred from homology"/>
<gene>
    <name evidence="3" type="ORF">NNL38_02335</name>
</gene>
<dbReference type="Gene3D" id="1.20.120.740">
    <property type="entry name" value="YgfB uncharacterised protein family UPF0149, PF03695"/>
    <property type="match status" value="1"/>
</dbReference>
<comment type="similarity">
    <text evidence="1">Belongs to the UPF0149 family.</text>
</comment>
<dbReference type="NCBIfam" id="TIGR02292">
    <property type="entry name" value="ygfB_yecA"/>
    <property type="match status" value="1"/>
</dbReference>
<dbReference type="PANTHER" id="PTHR37528">
    <property type="entry name" value="UPF0149 PROTEIN YGFB"/>
    <property type="match status" value="1"/>
</dbReference>
<organism evidence="3 4">
    <name type="scientific">Photobacterium atrarenae</name>
    <dbReference type="NCBI Taxonomy" id="865757"/>
    <lineage>
        <taxon>Bacteria</taxon>
        <taxon>Pseudomonadati</taxon>
        <taxon>Pseudomonadota</taxon>
        <taxon>Gammaproteobacteria</taxon>
        <taxon>Vibrionales</taxon>
        <taxon>Vibrionaceae</taxon>
        <taxon>Photobacterium</taxon>
    </lineage>
</organism>
<dbReference type="Pfam" id="PF03695">
    <property type="entry name" value="UPF0149"/>
    <property type="match status" value="1"/>
</dbReference>
<dbReference type="InterPro" id="IPR011978">
    <property type="entry name" value="YgfB-like"/>
</dbReference>
<sequence length="220" mass="23154">MSKVTLPAYTAVEAAFKDHGLAVTPSELHGLLSGMICGGMSVEDESWVGPVCDYANEGAPLTDGAKAAVSGVYDAAAAELGGLVTQLTTSTAAELADAEFHVSLLLPEANADLLLRAEGLSEWATNFISGLGLMGVEKHKLSPEVTEAISILEEIAQLGIDEDDDLAEQAALFDNVLAYVPECILTCLVELSQRQGEQDTADEEKPYIPGISPDQKPTLH</sequence>
<feature type="region of interest" description="Disordered" evidence="2">
    <location>
        <begin position="197"/>
        <end position="220"/>
    </location>
</feature>
<keyword evidence="4" id="KW-1185">Reference proteome</keyword>